<gene>
    <name evidence="10" type="ORF">N869_08590</name>
</gene>
<dbReference type="InterPro" id="IPR000731">
    <property type="entry name" value="SSD"/>
</dbReference>
<keyword evidence="4 8" id="KW-0812">Transmembrane</keyword>
<dbReference type="RefSeq" id="WP_035062718.1">
    <property type="nucleotide sequence ID" value="NZ_AXCZ01000263.1"/>
</dbReference>
<dbReference type="InterPro" id="IPR004869">
    <property type="entry name" value="MMPL_dom"/>
</dbReference>
<protein>
    <submittedName>
        <fullName evidence="10">Transporter</fullName>
    </submittedName>
</protein>
<dbReference type="PROSITE" id="PS50156">
    <property type="entry name" value="SSD"/>
    <property type="match status" value="1"/>
</dbReference>
<feature type="transmembrane region" description="Helical" evidence="8">
    <location>
        <begin position="179"/>
        <end position="199"/>
    </location>
</feature>
<sequence length="484" mass="48996">MSSQLYRLGRAMARHRRAVLTSWLALLVAVGALAGLSGGQPQDELTIPGTEAQEGLDVLDQRFPEAGGTTAQILFVAPGGDVRAVADQVRDVLAEIADAPDVEYVGDPLDGTDPLAVSDDGSHALTTVRLGSELGDLDPGTVPALEAAAERGSAGTDLEVHIGGSVYAETSVHITVAEVLGVVVAMVVLAITFGSFLAAGMPLLTAVIGVGITMAAILALAALTPVSSTAPTLALMIGLAVGIDYALFVLSRHRSQLATGMSVEESIARSVATAGSAVVFAGATVVIALCGLFVVGIPFLTVMGLTAALAVTIAVVIALTGLPALVAVAGERLRPRPGSRAAVRALVEQHGDSPDTPGLVGSGQGGASGATSARTMGSRWVHLVTRRPLLTVLVVVLGLGAMAIPAKDLALGLPDNGSAEPGSPERVTYDLIDEAYGPGFNATLVVTVDIIRSTDPLGVMADLAEDLRGFEGVAQVGMATPNPT</sequence>
<evidence type="ECO:0000259" key="9">
    <source>
        <dbReference type="PROSITE" id="PS50156"/>
    </source>
</evidence>
<keyword evidence="5 8" id="KW-1133">Transmembrane helix</keyword>
<dbReference type="SUPFAM" id="SSF82866">
    <property type="entry name" value="Multidrug efflux transporter AcrB transmembrane domain"/>
    <property type="match status" value="1"/>
</dbReference>
<comment type="caution">
    <text evidence="10">The sequence shown here is derived from an EMBL/GenBank/DDBJ whole genome shotgun (WGS) entry which is preliminary data.</text>
</comment>
<keyword evidence="6 8" id="KW-0472">Membrane</keyword>
<name>A0A0A0BLH2_9CELL</name>
<keyword evidence="11" id="KW-1185">Reference proteome</keyword>
<dbReference type="PANTHER" id="PTHR33406">
    <property type="entry name" value="MEMBRANE PROTEIN MJ1562-RELATED"/>
    <property type="match status" value="1"/>
</dbReference>
<evidence type="ECO:0000313" key="11">
    <source>
        <dbReference type="Proteomes" id="UP000054314"/>
    </source>
</evidence>
<accession>A0A0A0BLH2</accession>
<dbReference type="Proteomes" id="UP000054314">
    <property type="component" value="Unassembled WGS sequence"/>
</dbReference>
<evidence type="ECO:0000256" key="6">
    <source>
        <dbReference type="ARBA" id="ARBA00023136"/>
    </source>
</evidence>
<comment type="subcellular location">
    <subcellularLocation>
        <location evidence="1">Cell membrane</location>
        <topology evidence="1">Multi-pass membrane protein</topology>
    </subcellularLocation>
</comment>
<comment type="similarity">
    <text evidence="2">Belongs to the resistance-nodulation-cell division (RND) (TC 2.A.6) family. MmpL subfamily.</text>
</comment>
<evidence type="ECO:0000256" key="3">
    <source>
        <dbReference type="ARBA" id="ARBA00022475"/>
    </source>
</evidence>
<evidence type="ECO:0000256" key="7">
    <source>
        <dbReference type="SAM" id="MobiDB-lite"/>
    </source>
</evidence>
<evidence type="ECO:0000313" key="10">
    <source>
        <dbReference type="EMBL" id="KGM08700.1"/>
    </source>
</evidence>
<proteinExistence type="inferred from homology"/>
<reference evidence="10 11" key="1">
    <citation type="submission" date="2013-08" db="EMBL/GenBank/DDBJ databases">
        <title>Genome sequencing of Cellulomonas bogoriensis 69B4.</title>
        <authorList>
            <person name="Chen F."/>
            <person name="Li Y."/>
            <person name="Wang G."/>
        </authorList>
    </citation>
    <scope>NUCLEOTIDE SEQUENCE [LARGE SCALE GENOMIC DNA]</scope>
    <source>
        <strain evidence="10 11">69B4</strain>
    </source>
</reference>
<organism evidence="10 11">
    <name type="scientific">Cellulomonas bogoriensis 69B4 = DSM 16987</name>
    <dbReference type="NCBI Taxonomy" id="1386082"/>
    <lineage>
        <taxon>Bacteria</taxon>
        <taxon>Bacillati</taxon>
        <taxon>Actinomycetota</taxon>
        <taxon>Actinomycetes</taxon>
        <taxon>Micrococcales</taxon>
        <taxon>Cellulomonadaceae</taxon>
        <taxon>Cellulomonas</taxon>
    </lineage>
</organism>
<feature type="transmembrane region" description="Helical" evidence="8">
    <location>
        <begin position="206"/>
        <end position="226"/>
    </location>
</feature>
<dbReference type="Gene3D" id="1.20.1640.10">
    <property type="entry name" value="Multidrug efflux transporter AcrB transmembrane domain"/>
    <property type="match status" value="1"/>
</dbReference>
<evidence type="ECO:0000256" key="2">
    <source>
        <dbReference type="ARBA" id="ARBA00010157"/>
    </source>
</evidence>
<evidence type="ECO:0000256" key="8">
    <source>
        <dbReference type="SAM" id="Phobius"/>
    </source>
</evidence>
<feature type="transmembrane region" description="Helical" evidence="8">
    <location>
        <begin position="232"/>
        <end position="250"/>
    </location>
</feature>
<feature type="transmembrane region" description="Helical" evidence="8">
    <location>
        <begin position="305"/>
        <end position="330"/>
    </location>
</feature>
<feature type="domain" description="SSD" evidence="9">
    <location>
        <begin position="203"/>
        <end position="328"/>
    </location>
</feature>
<dbReference type="GO" id="GO:0005886">
    <property type="term" value="C:plasma membrane"/>
    <property type="evidence" value="ECO:0007669"/>
    <property type="project" value="UniProtKB-SubCell"/>
</dbReference>
<dbReference type="AlphaFoldDB" id="A0A0A0BLH2"/>
<evidence type="ECO:0000256" key="4">
    <source>
        <dbReference type="ARBA" id="ARBA00022692"/>
    </source>
</evidence>
<dbReference type="InterPro" id="IPR050545">
    <property type="entry name" value="Mycobact_MmpL"/>
</dbReference>
<dbReference type="Pfam" id="PF03176">
    <property type="entry name" value="MMPL"/>
    <property type="match status" value="1"/>
</dbReference>
<evidence type="ECO:0000256" key="5">
    <source>
        <dbReference type="ARBA" id="ARBA00022989"/>
    </source>
</evidence>
<feature type="region of interest" description="Disordered" evidence="7">
    <location>
        <begin position="350"/>
        <end position="372"/>
    </location>
</feature>
<feature type="transmembrane region" description="Helical" evidence="8">
    <location>
        <begin position="271"/>
        <end position="299"/>
    </location>
</feature>
<evidence type="ECO:0000256" key="1">
    <source>
        <dbReference type="ARBA" id="ARBA00004651"/>
    </source>
</evidence>
<keyword evidence="3" id="KW-1003">Cell membrane</keyword>
<feature type="transmembrane region" description="Helical" evidence="8">
    <location>
        <begin position="389"/>
        <end position="406"/>
    </location>
</feature>
<dbReference type="PANTHER" id="PTHR33406:SF11">
    <property type="entry name" value="MEMBRANE PROTEIN SCO6666-RELATED"/>
    <property type="match status" value="1"/>
</dbReference>
<feature type="non-terminal residue" evidence="10">
    <location>
        <position position="484"/>
    </location>
</feature>
<dbReference type="EMBL" id="AXCZ01000263">
    <property type="protein sequence ID" value="KGM08700.1"/>
    <property type="molecule type" value="Genomic_DNA"/>
</dbReference>